<evidence type="ECO:0000313" key="4">
    <source>
        <dbReference type="Proteomes" id="UP000593758"/>
    </source>
</evidence>
<sequence length="277" mass="30643">MSTSSPTLPWRRYVAIGDSMTEGLWDENPHRPGELGGWADRLAAAIAARQAQHGVEPLEYANLAVRGRLLDPILTDQLPRALSAEPDLISIVGGGNDLLRPGADPDRLAVSLDRAVRTARRTGADVLLATGTDTRNAGLLRRIRPKVAIYNAHIWSIAQRHGATVLDVWGLHPLQDWRMWAQDRIHLSSLGHARVADAALVALGLAPEHSNWRVPLPRPPVRPAAERLRADAEWMARDVYPWATRRLRGRSSGDAHLPKRPEPRPVSFPDQEEHSHA</sequence>
<gene>
    <name evidence="3" type="ORF">IM660_03955</name>
</gene>
<dbReference type="Pfam" id="PF13472">
    <property type="entry name" value="Lipase_GDSL_2"/>
    <property type="match status" value="1"/>
</dbReference>
<dbReference type="KEGG" id="halt:IM660_03955"/>
<keyword evidence="3" id="KW-0378">Hydrolase</keyword>
<proteinExistence type="predicted"/>
<dbReference type="InterPro" id="IPR013830">
    <property type="entry name" value="SGNH_hydro"/>
</dbReference>
<organism evidence="3 4">
    <name type="scientific">Ruania alkalisoli</name>
    <dbReference type="NCBI Taxonomy" id="2779775"/>
    <lineage>
        <taxon>Bacteria</taxon>
        <taxon>Bacillati</taxon>
        <taxon>Actinomycetota</taxon>
        <taxon>Actinomycetes</taxon>
        <taxon>Micrococcales</taxon>
        <taxon>Ruaniaceae</taxon>
        <taxon>Ruania</taxon>
    </lineage>
</organism>
<evidence type="ECO:0000313" key="3">
    <source>
        <dbReference type="EMBL" id="QOR71458.1"/>
    </source>
</evidence>
<feature type="domain" description="SGNH hydrolase-type esterase" evidence="2">
    <location>
        <begin position="15"/>
        <end position="194"/>
    </location>
</feature>
<dbReference type="PANTHER" id="PTHR43784">
    <property type="entry name" value="GDSL-LIKE LIPASE/ACYLHYDROLASE, PUTATIVE (AFU_ORTHOLOGUE AFUA_2G00820)-RELATED"/>
    <property type="match status" value="1"/>
</dbReference>
<feature type="region of interest" description="Disordered" evidence="1">
    <location>
        <begin position="249"/>
        <end position="277"/>
    </location>
</feature>
<feature type="compositionally biased region" description="Basic and acidic residues" evidence="1">
    <location>
        <begin position="251"/>
        <end position="263"/>
    </location>
</feature>
<dbReference type="Proteomes" id="UP000593758">
    <property type="component" value="Chromosome"/>
</dbReference>
<evidence type="ECO:0000256" key="1">
    <source>
        <dbReference type="SAM" id="MobiDB-lite"/>
    </source>
</evidence>
<dbReference type="Gene3D" id="3.40.50.1110">
    <property type="entry name" value="SGNH hydrolase"/>
    <property type="match status" value="1"/>
</dbReference>
<dbReference type="GO" id="GO:0016787">
    <property type="term" value="F:hydrolase activity"/>
    <property type="evidence" value="ECO:0007669"/>
    <property type="project" value="UniProtKB-KW"/>
</dbReference>
<dbReference type="EMBL" id="CP063169">
    <property type="protein sequence ID" value="QOR71458.1"/>
    <property type="molecule type" value="Genomic_DNA"/>
</dbReference>
<dbReference type="CDD" id="cd01832">
    <property type="entry name" value="SGNH_hydrolase_like_1"/>
    <property type="match status" value="1"/>
</dbReference>
<keyword evidence="4" id="KW-1185">Reference proteome</keyword>
<evidence type="ECO:0000259" key="2">
    <source>
        <dbReference type="Pfam" id="PF13472"/>
    </source>
</evidence>
<reference evidence="3 4" key="1">
    <citation type="submission" date="2020-10" db="EMBL/GenBank/DDBJ databases">
        <title>Haloactinobacterium sp. RN3S43, a bacterium isolated from saline soil.</title>
        <authorList>
            <person name="Sun J.-Q."/>
        </authorList>
    </citation>
    <scope>NUCLEOTIDE SEQUENCE [LARGE SCALE GENOMIC DNA]</scope>
    <source>
        <strain evidence="3 4">RN3S43</strain>
    </source>
</reference>
<protein>
    <submittedName>
        <fullName evidence="3">SGNH/GDSL hydrolase family protein</fullName>
    </submittedName>
</protein>
<dbReference type="InterPro" id="IPR036514">
    <property type="entry name" value="SGNH_hydro_sf"/>
</dbReference>
<dbReference type="AlphaFoldDB" id="A0A7M1SV87"/>
<dbReference type="PANTHER" id="PTHR43784:SF2">
    <property type="entry name" value="GDSL-LIKE LIPASE_ACYLHYDROLASE, PUTATIVE (AFU_ORTHOLOGUE AFUA_2G00820)-RELATED"/>
    <property type="match status" value="1"/>
</dbReference>
<accession>A0A7M1SV87</accession>
<name>A0A7M1SV87_9MICO</name>
<dbReference type="RefSeq" id="WP_193498118.1">
    <property type="nucleotide sequence ID" value="NZ_CP063169.1"/>
</dbReference>
<dbReference type="SUPFAM" id="SSF52266">
    <property type="entry name" value="SGNH hydrolase"/>
    <property type="match status" value="1"/>
</dbReference>
<dbReference type="InterPro" id="IPR053140">
    <property type="entry name" value="GDSL_Rv0518-like"/>
</dbReference>